<feature type="domain" description="Methyltransferase" evidence="4">
    <location>
        <begin position="43"/>
        <end position="136"/>
    </location>
</feature>
<keyword evidence="3" id="KW-0949">S-adenosyl-L-methionine</keyword>
<evidence type="ECO:0000256" key="3">
    <source>
        <dbReference type="ARBA" id="ARBA00022691"/>
    </source>
</evidence>
<dbReference type="InterPro" id="IPR041698">
    <property type="entry name" value="Methyltransf_25"/>
</dbReference>
<dbReference type="eggNOG" id="COG2226">
    <property type="taxonomic scope" value="Bacteria"/>
</dbReference>
<dbReference type="KEGG" id="cts:Ctha_2614"/>
<keyword evidence="1 5" id="KW-0489">Methyltransferase</keyword>
<gene>
    <name evidence="5" type="ordered locus">Ctha_2614</name>
</gene>
<dbReference type="RefSeq" id="WP_012501145.1">
    <property type="nucleotide sequence ID" value="NC_011026.1"/>
</dbReference>
<dbReference type="OrthoDB" id="9760689at2"/>
<protein>
    <submittedName>
        <fullName evidence="5">Methyltransferase type 11</fullName>
    </submittedName>
</protein>
<dbReference type="Pfam" id="PF13649">
    <property type="entry name" value="Methyltransf_25"/>
    <property type="match status" value="1"/>
</dbReference>
<dbReference type="AlphaFoldDB" id="B3QY97"/>
<dbReference type="HOGENOM" id="CLU_098966_0_0_10"/>
<evidence type="ECO:0000313" key="5">
    <source>
        <dbReference type="EMBL" id="ACF15063.1"/>
    </source>
</evidence>
<keyword evidence="6" id="KW-1185">Reference proteome</keyword>
<dbReference type="CDD" id="cd02440">
    <property type="entry name" value="AdoMet_MTases"/>
    <property type="match status" value="1"/>
</dbReference>
<evidence type="ECO:0000256" key="2">
    <source>
        <dbReference type="ARBA" id="ARBA00022679"/>
    </source>
</evidence>
<dbReference type="InterPro" id="IPR029063">
    <property type="entry name" value="SAM-dependent_MTases_sf"/>
</dbReference>
<reference evidence="5 6" key="1">
    <citation type="submission" date="2008-06" db="EMBL/GenBank/DDBJ databases">
        <title>Complete sequence of Chloroherpeton thalassium ATCC 35110.</title>
        <authorList>
            <consortium name="US DOE Joint Genome Institute"/>
            <person name="Lucas S."/>
            <person name="Copeland A."/>
            <person name="Lapidus A."/>
            <person name="Glavina del Rio T."/>
            <person name="Dalin E."/>
            <person name="Tice H."/>
            <person name="Bruce D."/>
            <person name="Goodwin L."/>
            <person name="Pitluck S."/>
            <person name="Schmutz J."/>
            <person name="Larimer F."/>
            <person name="Land M."/>
            <person name="Hauser L."/>
            <person name="Kyrpides N."/>
            <person name="Mikhailova N."/>
            <person name="Liu Z."/>
            <person name="Li T."/>
            <person name="Zhao F."/>
            <person name="Overmann J."/>
            <person name="Bryant D.A."/>
            <person name="Richardson P."/>
        </authorList>
    </citation>
    <scope>NUCLEOTIDE SEQUENCE [LARGE SCALE GENOMIC DNA]</scope>
    <source>
        <strain evidence="6">ATCC 35110 / GB-78</strain>
    </source>
</reference>
<dbReference type="GO" id="GO:0008168">
    <property type="term" value="F:methyltransferase activity"/>
    <property type="evidence" value="ECO:0007669"/>
    <property type="project" value="UniProtKB-KW"/>
</dbReference>
<dbReference type="PANTHER" id="PTHR43464">
    <property type="entry name" value="METHYLTRANSFERASE"/>
    <property type="match status" value="1"/>
</dbReference>
<dbReference type="PANTHER" id="PTHR43464:SF19">
    <property type="entry name" value="UBIQUINONE BIOSYNTHESIS O-METHYLTRANSFERASE, MITOCHONDRIAL"/>
    <property type="match status" value="1"/>
</dbReference>
<evidence type="ECO:0000313" key="6">
    <source>
        <dbReference type="Proteomes" id="UP000001208"/>
    </source>
</evidence>
<dbReference type="Proteomes" id="UP000001208">
    <property type="component" value="Chromosome"/>
</dbReference>
<name>B3QY97_CHLT3</name>
<dbReference type="GO" id="GO:0032259">
    <property type="term" value="P:methylation"/>
    <property type="evidence" value="ECO:0007669"/>
    <property type="project" value="UniProtKB-KW"/>
</dbReference>
<evidence type="ECO:0000259" key="4">
    <source>
        <dbReference type="Pfam" id="PF13649"/>
    </source>
</evidence>
<sequence>MAHAKQLERKGWYDGWIYANIIDTETNPFRDRVFDVLKPGAKVLDIGCGTGNFSIKMARRGFQVTGVDISGEMISVAKKRLMETRLPNLQFLHINGVYLPDELNEHYDAAILSFSIHEMAPPERLALIQSLKKVAREIIFLDYHIPTPSGFWGFSVWAIEFLAGGEHFRNFQDFAQRGGLDTLVAETGLTIQSEQINSKEIFRLVVCSPSSAE</sequence>
<evidence type="ECO:0000256" key="1">
    <source>
        <dbReference type="ARBA" id="ARBA00022603"/>
    </source>
</evidence>
<dbReference type="SUPFAM" id="SSF53335">
    <property type="entry name" value="S-adenosyl-L-methionine-dependent methyltransferases"/>
    <property type="match status" value="1"/>
</dbReference>
<accession>B3QY97</accession>
<keyword evidence="2 5" id="KW-0808">Transferase</keyword>
<dbReference type="EMBL" id="CP001100">
    <property type="protein sequence ID" value="ACF15063.1"/>
    <property type="molecule type" value="Genomic_DNA"/>
</dbReference>
<organism evidence="5 6">
    <name type="scientific">Chloroherpeton thalassium (strain ATCC 35110 / GB-78)</name>
    <dbReference type="NCBI Taxonomy" id="517418"/>
    <lineage>
        <taxon>Bacteria</taxon>
        <taxon>Pseudomonadati</taxon>
        <taxon>Chlorobiota</taxon>
        <taxon>Chlorobiia</taxon>
        <taxon>Chlorobiales</taxon>
        <taxon>Chloroherpetonaceae</taxon>
        <taxon>Chloroherpeton</taxon>
    </lineage>
</organism>
<proteinExistence type="predicted"/>
<dbReference type="Gene3D" id="3.40.50.150">
    <property type="entry name" value="Vaccinia Virus protein VP39"/>
    <property type="match status" value="1"/>
</dbReference>